<accession>L0GTK7</accession>
<evidence type="ECO:0000313" key="3">
    <source>
        <dbReference type="Proteomes" id="UP000010816"/>
    </source>
</evidence>
<evidence type="ECO:0000256" key="1">
    <source>
        <dbReference type="SAM" id="MobiDB-lite"/>
    </source>
</evidence>
<dbReference type="EMBL" id="CP003051">
    <property type="protein sequence ID" value="AGA90083.1"/>
    <property type="molecule type" value="Genomic_DNA"/>
</dbReference>
<organism evidence="2 3">
    <name type="scientific">Thioflavicoccus mobilis 8321</name>
    <dbReference type="NCBI Taxonomy" id="765912"/>
    <lineage>
        <taxon>Bacteria</taxon>
        <taxon>Pseudomonadati</taxon>
        <taxon>Pseudomonadota</taxon>
        <taxon>Gammaproteobacteria</taxon>
        <taxon>Chromatiales</taxon>
        <taxon>Chromatiaceae</taxon>
        <taxon>Thioflavicoccus</taxon>
    </lineage>
</organism>
<keyword evidence="3" id="KW-1185">Reference proteome</keyword>
<name>L0GTK7_9GAMM</name>
<dbReference type="STRING" id="765912.Thimo_1286"/>
<protein>
    <recommendedName>
        <fullName evidence="4">DUF4194 domain-containing protein</fullName>
    </recommendedName>
</protein>
<dbReference type="PATRIC" id="fig|765912.4.peg.1253"/>
<reference evidence="2 3" key="1">
    <citation type="submission" date="2011-09" db="EMBL/GenBank/DDBJ databases">
        <title>Complete sequence of chromosome of Thioflavicoccus mobilis 8321.</title>
        <authorList>
            <consortium name="US DOE Joint Genome Institute"/>
            <person name="Lucas S."/>
            <person name="Han J."/>
            <person name="Lapidus A."/>
            <person name="Cheng J.-F."/>
            <person name="Goodwin L."/>
            <person name="Pitluck S."/>
            <person name="Peters L."/>
            <person name="Ovchinnikova G."/>
            <person name="Lu M."/>
            <person name="Detter J.C."/>
            <person name="Han C."/>
            <person name="Tapia R."/>
            <person name="Land M."/>
            <person name="Hauser L."/>
            <person name="Kyrpides N."/>
            <person name="Ivanova N."/>
            <person name="Pagani I."/>
            <person name="Vogl K."/>
            <person name="Liu Z."/>
            <person name="Imhoff J."/>
            <person name="Thiel V."/>
            <person name="Frigaard N.-U."/>
            <person name="Bryant D."/>
            <person name="Woyke T."/>
        </authorList>
    </citation>
    <scope>NUCLEOTIDE SEQUENCE [LARGE SCALE GENOMIC DNA]</scope>
    <source>
        <strain evidence="2 3">8321</strain>
    </source>
</reference>
<dbReference type="InterPro" id="IPR025449">
    <property type="entry name" value="JetB"/>
</dbReference>
<sequence length="231" mass="25479">MERPEFADTDPQSAEAPGERTGETGGLYPNDTGVLPEAARRALVQLLSGPSLEGRRHPRLWPALVQHREEIRSRLAELFLELIVDADRQVAFTRQADTGELEAPILLRRSPLTFLDSVLLLYLRGTLVEADTQGVAALVSLDEMIQQLGLYEPQASTDRVGFEKRARAAIEKAKKNSLISSIRGSPERFEVSASLKLMLGPEEVESLGRIYDRLAMTDAGSNRPDDAEDDA</sequence>
<proteinExistence type="predicted"/>
<dbReference type="eggNOG" id="ENOG502Z8JM">
    <property type="taxonomic scope" value="Bacteria"/>
</dbReference>
<evidence type="ECO:0008006" key="4">
    <source>
        <dbReference type="Google" id="ProtNLM"/>
    </source>
</evidence>
<dbReference type="Pfam" id="PF13835">
    <property type="entry name" value="DUF4194"/>
    <property type="match status" value="1"/>
</dbReference>
<dbReference type="RefSeq" id="WP_015280227.1">
    <property type="nucleotide sequence ID" value="NC_019940.1"/>
</dbReference>
<dbReference type="KEGG" id="tmb:Thimo_1286"/>
<dbReference type="HOGENOM" id="CLU_085940_2_0_6"/>
<dbReference type="Proteomes" id="UP000010816">
    <property type="component" value="Chromosome"/>
</dbReference>
<dbReference type="AlphaFoldDB" id="L0GTK7"/>
<evidence type="ECO:0000313" key="2">
    <source>
        <dbReference type="EMBL" id="AGA90083.1"/>
    </source>
</evidence>
<feature type="region of interest" description="Disordered" evidence="1">
    <location>
        <begin position="1"/>
        <end position="33"/>
    </location>
</feature>
<gene>
    <name evidence="2" type="ORF">Thimo_1286</name>
</gene>